<proteinExistence type="predicted"/>
<dbReference type="InterPro" id="IPR000843">
    <property type="entry name" value="HTH_LacI"/>
</dbReference>
<name>A0A561UQG4_9ACTN</name>
<dbReference type="SUPFAM" id="SSF53822">
    <property type="entry name" value="Periplasmic binding protein-like I"/>
    <property type="match status" value="1"/>
</dbReference>
<dbReference type="PROSITE" id="PS00356">
    <property type="entry name" value="HTH_LACI_1"/>
    <property type="match status" value="1"/>
</dbReference>
<comment type="caution">
    <text evidence="5">The sequence shown here is derived from an EMBL/GenBank/DDBJ whole genome shotgun (WGS) entry which is preliminary data.</text>
</comment>
<dbReference type="Gene3D" id="3.40.50.2300">
    <property type="match status" value="2"/>
</dbReference>
<dbReference type="GO" id="GO:0003700">
    <property type="term" value="F:DNA-binding transcription factor activity"/>
    <property type="evidence" value="ECO:0007669"/>
    <property type="project" value="TreeGrafter"/>
</dbReference>
<sequence length="339" mass="35877">MEQEKVKITEVAQRAGVSLATVSRVLNRKSGVSQKTRQVVERALEELGYERSISGGGIIGVITPGLSSPIFSELAEKIGLALAPHGLRAVVCPALPGGVQERDFLKSLLDLGATGIVFCSASNTLDLFDPEVLHLLEARAVPYVCINGRFRGGHSIAYSSDDAYAAELSVRHLHRLGHRRIGMAAGPAGNRPADRRVAGYRAAMAALGLGDQPELVVRQTYSVEGGQFATEQLLAHGASAVVACSDQMALGAIRAARRAGLSVPEDVSVIGYDDGPLMEFTDPPLTTVRQPVDRLAAEVARGLVGLLSGRQVPAGELMFQPEVVVRGSTGPHLDRRPPS</sequence>
<evidence type="ECO:0000256" key="3">
    <source>
        <dbReference type="ARBA" id="ARBA00023163"/>
    </source>
</evidence>
<keyword evidence="6" id="KW-1185">Reference proteome</keyword>
<evidence type="ECO:0000256" key="2">
    <source>
        <dbReference type="ARBA" id="ARBA00023125"/>
    </source>
</evidence>
<organism evidence="5 6">
    <name type="scientific">Kitasatospora viridis</name>
    <dbReference type="NCBI Taxonomy" id="281105"/>
    <lineage>
        <taxon>Bacteria</taxon>
        <taxon>Bacillati</taxon>
        <taxon>Actinomycetota</taxon>
        <taxon>Actinomycetes</taxon>
        <taxon>Kitasatosporales</taxon>
        <taxon>Streptomycetaceae</taxon>
        <taxon>Kitasatospora</taxon>
    </lineage>
</organism>
<dbReference type="CDD" id="cd01392">
    <property type="entry name" value="HTH_LacI"/>
    <property type="match status" value="1"/>
</dbReference>
<dbReference type="RefSeq" id="WP_145907940.1">
    <property type="nucleotide sequence ID" value="NZ_BAAAMZ010000007.1"/>
</dbReference>
<feature type="domain" description="HTH lacI-type" evidence="4">
    <location>
        <begin position="6"/>
        <end position="60"/>
    </location>
</feature>
<dbReference type="PANTHER" id="PTHR30146">
    <property type="entry name" value="LACI-RELATED TRANSCRIPTIONAL REPRESSOR"/>
    <property type="match status" value="1"/>
</dbReference>
<gene>
    <name evidence="5" type="ORF">FHX73_115499</name>
</gene>
<dbReference type="OrthoDB" id="3324394at2"/>
<dbReference type="InterPro" id="IPR010982">
    <property type="entry name" value="Lambda_DNA-bd_dom_sf"/>
</dbReference>
<dbReference type="PANTHER" id="PTHR30146:SF153">
    <property type="entry name" value="LACTOSE OPERON REPRESSOR"/>
    <property type="match status" value="1"/>
</dbReference>
<protein>
    <submittedName>
        <fullName evidence="5">LacI family transcriptional regulator</fullName>
    </submittedName>
</protein>
<evidence type="ECO:0000256" key="1">
    <source>
        <dbReference type="ARBA" id="ARBA00023015"/>
    </source>
</evidence>
<dbReference type="PROSITE" id="PS50932">
    <property type="entry name" value="HTH_LACI_2"/>
    <property type="match status" value="1"/>
</dbReference>
<evidence type="ECO:0000313" key="6">
    <source>
        <dbReference type="Proteomes" id="UP000317940"/>
    </source>
</evidence>
<dbReference type="SUPFAM" id="SSF47413">
    <property type="entry name" value="lambda repressor-like DNA-binding domains"/>
    <property type="match status" value="1"/>
</dbReference>
<dbReference type="SMART" id="SM00354">
    <property type="entry name" value="HTH_LACI"/>
    <property type="match status" value="1"/>
</dbReference>
<dbReference type="Gene3D" id="1.10.260.40">
    <property type="entry name" value="lambda repressor-like DNA-binding domains"/>
    <property type="match status" value="1"/>
</dbReference>
<accession>A0A561UQG4</accession>
<dbReference type="EMBL" id="VIWT01000001">
    <property type="protein sequence ID" value="TWG01598.1"/>
    <property type="molecule type" value="Genomic_DNA"/>
</dbReference>
<dbReference type="InterPro" id="IPR028082">
    <property type="entry name" value="Peripla_BP_I"/>
</dbReference>
<keyword evidence="3" id="KW-0804">Transcription</keyword>
<dbReference type="Pfam" id="PF00356">
    <property type="entry name" value="LacI"/>
    <property type="match status" value="1"/>
</dbReference>
<dbReference type="AlphaFoldDB" id="A0A561UQG4"/>
<dbReference type="Pfam" id="PF13377">
    <property type="entry name" value="Peripla_BP_3"/>
    <property type="match status" value="1"/>
</dbReference>
<evidence type="ECO:0000259" key="4">
    <source>
        <dbReference type="PROSITE" id="PS50932"/>
    </source>
</evidence>
<reference evidence="5 6" key="1">
    <citation type="submission" date="2019-06" db="EMBL/GenBank/DDBJ databases">
        <title>Sequencing the genomes of 1000 actinobacteria strains.</title>
        <authorList>
            <person name="Klenk H.-P."/>
        </authorList>
    </citation>
    <scope>NUCLEOTIDE SEQUENCE [LARGE SCALE GENOMIC DNA]</scope>
    <source>
        <strain evidence="5 6">DSM 44826</strain>
    </source>
</reference>
<dbReference type="Proteomes" id="UP000317940">
    <property type="component" value="Unassembled WGS sequence"/>
</dbReference>
<keyword evidence="2" id="KW-0238">DNA-binding</keyword>
<dbReference type="GO" id="GO:0000976">
    <property type="term" value="F:transcription cis-regulatory region binding"/>
    <property type="evidence" value="ECO:0007669"/>
    <property type="project" value="TreeGrafter"/>
</dbReference>
<evidence type="ECO:0000313" key="5">
    <source>
        <dbReference type="EMBL" id="TWG01598.1"/>
    </source>
</evidence>
<dbReference type="InterPro" id="IPR046335">
    <property type="entry name" value="LacI/GalR-like_sensor"/>
</dbReference>
<keyword evidence="1" id="KW-0805">Transcription regulation</keyword>